<comment type="caution">
    <text evidence="1">The sequence shown here is derived from an EMBL/GenBank/DDBJ whole genome shotgun (WGS) entry which is preliminary data.</text>
</comment>
<gene>
    <name evidence="1" type="ORF">F4827_003106</name>
</gene>
<dbReference type="Proteomes" id="UP000571554">
    <property type="component" value="Unassembled WGS sequence"/>
</dbReference>
<reference evidence="1 2" key="1">
    <citation type="submission" date="2020-08" db="EMBL/GenBank/DDBJ databases">
        <title>Above-ground endophytic microbial communities from plants in different locations in the United States.</title>
        <authorList>
            <person name="Frank C."/>
        </authorList>
    </citation>
    <scope>NUCLEOTIDE SEQUENCE [LARGE SCALE GENOMIC DNA]</scope>
    <source>
        <strain evidence="1 2">WP4_2_2</strain>
    </source>
</reference>
<proteinExistence type="predicted"/>
<protein>
    <submittedName>
        <fullName evidence="1">Mrp family chromosome partitioning ATPase</fullName>
    </submittedName>
</protein>
<evidence type="ECO:0000313" key="1">
    <source>
        <dbReference type="EMBL" id="MBB6103251.1"/>
    </source>
</evidence>
<dbReference type="RefSeq" id="WP_183724762.1">
    <property type="nucleotide sequence ID" value="NZ_JACHBW010000008.1"/>
</dbReference>
<dbReference type="EMBL" id="JACHBW010000008">
    <property type="protein sequence ID" value="MBB6103251.1"/>
    <property type="molecule type" value="Genomic_DNA"/>
</dbReference>
<keyword evidence="2" id="KW-1185">Reference proteome</keyword>
<organism evidence="1 2">
    <name type="scientific">Paraburkholderia bannensis</name>
    <dbReference type="NCBI Taxonomy" id="765414"/>
    <lineage>
        <taxon>Bacteria</taxon>
        <taxon>Pseudomonadati</taxon>
        <taxon>Pseudomonadota</taxon>
        <taxon>Betaproteobacteria</taxon>
        <taxon>Burkholderiales</taxon>
        <taxon>Burkholderiaceae</taxon>
        <taxon>Paraburkholderia</taxon>
    </lineage>
</organism>
<sequence>MRNAPAASQQLAESLTSLDWASQQMYAHLSTIFLAIEKVSTTEPNLAASLARLGAYVTEAAVADLDAVGISLDRTMKEVH</sequence>
<accession>A0A7W9TYW3</accession>
<dbReference type="AlphaFoldDB" id="A0A7W9TYW3"/>
<name>A0A7W9TYW3_9BURK</name>
<evidence type="ECO:0000313" key="2">
    <source>
        <dbReference type="Proteomes" id="UP000571554"/>
    </source>
</evidence>